<feature type="non-terminal residue" evidence="1">
    <location>
        <position position="1"/>
    </location>
</feature>
<keyword evidence="2" id="KW-1185">Reference proteome</keyword>
<dbReference type="AlphaFoldDB" id="A0A371EG35"/>
<dbReference type="EMBL" id="QJKJ01014110">
    <property type="protein sequence ID" value="RDX65012.1"/>
    <property type="molecule type" value="Genomic_DNA"/>
</dbReference>
<organism evidence="1 2">
    <name type="scientific">Mucuna pruriens</name>
    <name type="common">Velvet bean</name>
    <name type="synonym">Dolichos pruriens</name>
    <dbReference type="NCBI Taxonomy" id="157652"/>
    <lineage>
        <taxon>Eukaryota</taxon>
        <taxon>Viridiplantae</taxon>
        <taxon>Streptophyta</taxon>
        <taxon>Embryophyta</taxon>
        <taxon>Tracheophyta</taxon>
        <taxon>Spermatophyta</taxon>
        <taxon>Magnoliopsida</taxon>
        <taxon>eudicotyledons</taxon>
        <taxon>Gunneridae</taxon>
        <taxon>Pentapetalae</taxon>
        <taxon>rosids</taxon>
        <taxon>fabids</taxon>
        <taxon>Fabales</taxon>
        <taxon>Fabaceae</taxon>
        <taxon>Papilionoideae</taxon>
        <taxon>50 kb inversion clade</taxon>
        <taxon>NPAAA clade</taxon>
        <taxon>indigoferoid/millettioid clade</taxon>
        <taxon>Phaseoleae</taxon>
        <taxon>Mucuna</taxon>
    </lineage>
</organism>
<proteinExistence type="predicted"/>
<name>A0A371EG35_MUCPR</name>
<comment type="caution">
    <text evidence="1">The sequence shown here is derived from an EMBL/GenBank/DDBJ whole genome shotgun (WGS) entry which is preliminary data.</text>
</comment>
<evidence type="ECO:0000313" key="2">
    <source>
        <dbReference type="Proteomes" id="UP000257109"/>
    </source>
</evidence>
<accession>A0A371EG35</accession>
<sequence>MFSDFCIQICRASFKSLEILGGSASIRFDTNVLVFGYTIWHFTYFDAIFNGGLAYLTSPNYVRNENERFLAVLFTGKVATHSCKQ</sequence>
<reference evidence="1" key="1">
    <citation type="submission" date="2018-05" db="EMBL/GenBank/DDBJ databases">
        <title>Draft genome of Mucuna pruriens seed.</title>
        <authorList>
            <person name="Nnadi N.E."/>
            <person name="Vos R."/>
            <person name="Hasami M.H."/>
            <person name="Devisetty U.K."/>
            <person name="Aguiy J.C."/>
        </authorList>
    </citation>
    <scope>NUCLEOTIDE SEQUENCE [LARGE SCALE GENOMIC DNA]</scope>
    <source>
        <strain evidence="1">JCA_2017</strain>
    </source>
</reference>
<gene>
    <name evidence="1" type="ORF">CR513_56364</name>
</gene>
<protein>
    <submittedName>
        <fullName evidence="1">Uncharacterized protein</fullName>
    </submittedName>
</protein>
<dbReference type="Proteomes" id="UP000257109">
    <property type="component" value="Unassembled WGS sequence"/>
</dbReference>
<evidence type="ECO:0000313" key="1">
    <source>
        <dbReference type="EMBL" id="RDX65012.1"/>
    </source>
</evidence>